<dbReference type="GO" id="GO:0003697">
    <property type="term" value="F:single-stranded DNA binding"/>
    <property type="evidence" value="ECO:0007669"/>
    <property type="project" value="InterPro"/>
</dbReference>
<feature type="compositionally biased region" description="Low complexity" evidence="1">
    <location>
        <begin position="174"/>
        <end position="195"/>
    </location>
</feature>
<feature type="region of interest" description="Disordered" evidence="1">
    <location>
        <begin position="145"/>
        <end position="195"/>
    </location>
</feature>
<dbReference type="InterPro" id="IPR011344">
    <property type="entry name" value="ssDNA-bd"/>
</dbReference>
<dbReference type="Proteomes" id="UP000433406">
    <property type="component" value="Unassembled WGS sequence"/>
</dbReference>
<dbReference type="InterPro" id="IPR012340">
    <property type="entry name" value="NA-bd_OB-fold"/>
</dbReference>
<organism evidence="2 3">
    <name type="scientific">Nocardioides marmotae</name>
    <dbReference type="NCBI Taxonomy" id="2663857"/>
    <lineage>
        <taxon>Bacteria</taxon>
        <taxon>Bacillati</taxon>
        <taxon>Actinomycetota</taxon>
        <taxon>Actinomycetes</taxon>
        <taxon>Propionibacteriales</taxon>
        <taxon>Nocardioidaceae</taxon>
        <taxon>Nocardioides</taxon>
    </lineage>
</organism>
<dbReference type="Pfam" id="PF00436">
    <property type="entry name" value="SSB"/>
    <property type="match status" value="1"/>
</dbReference>
<sequence length="195" mass="20468">MLACARRGRCARGASSQDRGRPIRGPARCETRRDIVSNETIVTLQGWVGGDVTLRQAGDAQVASFRVGATPRRFSRRTGEWVDGETQWYTVNAWRALGDNVAASVRRGDPVVVHGRLNVSTWVSSAGAEVTSFEVEATFVGHDLGRGTSAFTKTPRPAQGPSEQTPGQGDGRATGEATGEATEQAGAGAAATVAA</sequence>
<reference evidence="2 3" key="1">
    <citation type="submission" date="2019-10" db="EMBL/GenBank/DDBJ databases">
        <title>Nocardioides novel species isolated from the excrement of Marmot.</title>
        <authorList>
            <person name="Zhang G."/>
        </authorList>
    </citation>
    <scope>NUCLEOTIDE SEQUENCE [LARGE SCALE GENOMIC DNA]</scope>
    <source>
        <strain evidence="3">zg-579</strain>
    </source>
</reference>
<dbReference type="AlphaFoldDB" id="A0A6I3JFZ7"/>
<dbReference type="CDD" id="cd04496">
    <property type="entry name" value="SSB_OBF"/>
    <property type="match status" value="1"/>
</dbReference>
<evidence type="ECO:0000313" key="3">
    <source>
        <dbReference type="Proteomes" id="UP000433406"/>
    </source>
</evidence>
<dbReference type="PROSITE" id="PS50935">
    <property type="entry name" value="SSB"/>
    <property type="match status" value="1"/>
</dbReference>
<keyword evidence="2" id="KW-0238">DNA-binding</keyword>
<dbReference type="NCBIfam" id="TIGR00621">
    <property type="entry name" value="ssb"/>
    <property type="match status" value="1"/>
</dbReference>
<dbReference type="Gene3D" id="2.40.50.140">
    <property type="entry name" value="Nucleic acid-binding proteins"/>
    <property type="match status" value="1"/>
</dbReference>
<dbReference type="InterPro" id="IPR000424">
    <property type="entry name" value="Primosome_PriB/ssb"/>
</dbReference>
<name>A0A6I3JFZ7_9ACTN</name>
<protein>
    <submittedName>
        <fullName evidence="2">Single-stranded DNA-binding protein</fullName>
    </submittedName>
</protein>
<dbReference type="EMBL" id="WLCI01000019">
    <property type="protein sequence ID" value="MTB97061.1"/>
    <property type="molecule type" value="Genomic_DNA"/>
</dbReference>
<comment type="caution">
    <text evidence="2">The sequence shown here is derived from an EMBL/GenBank/DDBJ whole genome shotgun (WGS) entry which is preliminary data.</text>
</comment>
<dbReference type="GO" id="GO:0006260">
    <property type="term" value="P:DNA replication"/>
    <property type="evidence" value="ECO:0007669"/>
    <property type="project" value="InterPro"/>
</dbReference>
<gene>
    <name evidence="2" type="primary">ssb</name>
    <name evidence="2" type="ORF">GGQ22_18480</name>
</gene>
<keyword evidence="3" id="KW-1185">Reference proteome</keyword>
<evidence type="ECO:0000256" key="1">
    <source>
        <dbReference type="SAM" id="MobiDB-lite"/>
    </source>
</evidence>
<dbReference type="SUPFAM" id="SSF50249">
    <property type="entry name" value="Nucleic acid-binding proteins"/>
    <property type="match status" value="1"/>
</dbReference>
<accession>A0A6I3JFZ7</accession>
<evidence type="ECO:0000313" key="2">
    <source>
        <dbReference type="EMBL" id="MTB97061.1"/>
    </source>
</evidence>
<proteinExistence type="predicted"/>